<organism evidence="2 3">
    <name type="scientific">Tuber borchii</name>
    <name type="common">White truffle</name>
    <dbReference type="NCBI Taxonomy" id="42251"/>
    <lineage>
        <taxon>Eukaryota</taxon>
        <taxon>Fungi</taxon>
        <taxon>Dikarya</taxon>
        <taxon>Ascomycota</taxon>
        <taxon>Pezizomycotina</taxon>
        <taxon>Pezizomycetes</taxon>
        <taxon>Pezizales</taxon>
        <taxon>Tuberaceae</taxon>
        <taxon>Tuber</taxon>
    </lineage>
</organism>
<feature type="region of interest" description="Disordered" evidence="1">
    <location>
        <begin position="39"/>
        <end position="70"/>
    </location>
</feature>
<dbReference type="Proteomes" id="UP000244722">
    <property type="component" value="Unassembled WGS sequence"/>
</dbReference>
<dbReference type="OrthoDB" id="10585513at2759"/>
<keyword evidence="3" id="KW-1185">Reference proteome</keyword>
<feature type="compositionally biased region" description="Basic and acidic residues" evidence="1">
    <location>
        <begin position="39"/>
        <end position="48"/>
    </location>
</feature>
<proteinExistence type="predicted"/>
<reference evidence="2 3" key="1">
    <citation type="submission" date="2017-04" db="EMBL/GenBank/DDBJ databases">
        <title>Draft genome sequence of Tuber borchii Vittad., a whitish edible truffle.</title>
        <authorList>
            <consortium name="DOE Joint Genome Institute"/>
            <person name="Murat C."/>
            <person name="Kuo A."/>
            <person name="Barry K.W."/>
            <person name="Clum A."/>
            <person name="Dockter R.B."/>
            <person name="Fauchery L."/>
            <person name="Iotti M."/>
            <person name="Kohler A."/>
            <person name="Labutti K."/>
            <person name="Lindquist E.A."/>
            <person name="Lipzen A."/>
            <person name="Ohm R.A."/>
            <person name="Wang M."/>
            <person name="Grigoriev I.V."/>
            <person name="Zambonelli A."/>
            <person name="Martin F.M."/>
        </authorList>
    </citation>
    <scope>NUCLEOTIDE SEQUENCE [LARGE SCALE GENOMIC DNA]</scope>
    <source>
        <strain evidence="2 3">Tbo3840</strain>
    </source>
</reference>
<feature type="compositionally biased region" description="Polar residues" evidence="1">
    <location>
        <begin position="49"/>
        <end position="61"/>
    </location>
</feature>
<evidence type="ECO:0000313" key="3">
    <source>
        <dbReference type="Proteomes" id="UP000244722"/>
    </source>
</evidence>
<feature type="compositionally biased region" description="Acidic residues" evidence="1">
    <location>
        <begin position="146"/>
        <end position="156"/>
    </location>
</feature>
<dbReference type="AlphaFoldDB" id="A0A2T6Z9U5"/>
<comment type="caution">
    <text evidence="2">The sequence shown here is derived from an EMBL/GenBank/DDBJ whole genome shotgun (WGS) entry which is preliminary data.</text>
</comment>
<gene>
    <name evidence="2" type="ORF">B9Z19DRAFT_728007</name>
</gene>
<protein>
    <submittedName>
        <fullName evidence="2">Uncharacterized protein</fullName>
    </submittedName>
</protein>
<feature type="compositionally biased region" description="Basic and acidic residues" evidence="1">
    <location>
        <begin position="120"/>
        <end position="145"/>
    </location>
</feature>
<feature type="region of interest" description="Disordered" evidence="1">
    <location>
        <begin position="120"/>
        <end position="174"/>
    </location>
</feature>
<name>A0A2T6Z9U5_TUBBO</name>
<accession>A0A2T6Z9U5</accession>
<sequence length="192" mass="22094">MCVAMWARIKTGDEQKTTDSLDGRGRNFFEMYKSDDVREVLSTKRGERQTPQQQDRLSSSKIGDGRESTNKAKKELLWAVECRRGHRWGKRITTAAAVTTAKEGRRGWWRGERRGRERRRREGSVELWRGVKKERGEKGREKKEEESGEGEEEGEGGEEKGSRKKASLGQREQHQAALAAYRFDNGPLLCHE</sequence>
<evidence type="ECO:0000256" key="1">
    <source>
        <dbReference type="SAM" id="MobiDB-lite"/>
    </source>
</evidence>
<evidence type="ECO:0000313" key="2">
    <source>
        <dbReference type="EMBL" id="PUU72245.1"/>
    </source>
</evidence>
<dbReference type="EMBL" id="NESQ01000620">
    <property type="protein sequence ID" value="PUU72245.1"/>
    <property type="molecule type" value="Genomic_DNA"/>
</dbReference>